<sequence>YCEEFTNFLSRTLALLLKRTFVERKRAISYFRRIWRFYPQSAHRRLCFTSKYGQSFHRPNSFSTYYHSFRHFVPYSCMPTYYAISDCGIFDLST</sequence>
<dbReference type="Proteomes" id="UP000887569">
    <property type="component" value="Unplaced"/>
</dbReference>
<evidence type="ECO:0000313" key="2">
    <source>
        <dbReference type="WBParaSite" id="PgR010_g030_t07"/>
    </source>
</evidence>
<name>A0A915AJF5_PARUN</name>
<proteinExistence type="predicted"/>
<accession>A0A915AJF5</accession>
<reference evidence="2" key="1">
    <citation type="submission" date="2022-11" db="UniProtKB">
        <authorList>
            <consortium name="WormBaseParasite"/>
        </authorList>
    </citation>
    <scope>IDENTIFICATION</scope>
</reference>
<evidence type="ECO:0000313" key="1">
    <source>
        <dbReference type="Proteomes" id="UP000887569"/>
    </source>
</evidence>
<keyword evidence="1" id="KW-1185">Reference proteome</keyword>
<organism evidence="1 2">
    <name type="scientific">Parascaris univalens</name>
    <name type="common">Nematode worm</name>
    <dbReference type="NCBI Taxonomy" id="6257"/>
    <lineage>
        <taxon>Eukaryota</taxon>
        <taxon>Metazoa</taxon>
        <taxon>Ecdysozoa</taxon>
        <taxon>Nematoda</taxon>
        <taxon>Chromadorea</taxon>
        <taxon>Rhabditida</taxon>
        <taxon>Spirurina</taxon>
        <taxon>Ascaridomorpha</taxon>
        <taxon>Ascaridoidea</taxon>
        <taxon>Ascarididae</taxon>
        <taxon>Parascaris</taxon>
    </lineage>
</organism>
<dbReference type="WBParaSite" id="PgR010_g030_t07">
    <property type="protein sequence ID" value="PgR010_g030_t07"/>
    <property type="gene ID" value="PgR010_g030"/>
</dbReference>
<dbReference type="AlphaFoldDB" id="A0A915AJF5"/>
<protein>
    <submittedName>
        <fullName evidence="2">ABC transporter domain-containing protein</fullName>
    </submittedName>
</protein>